<keyword evidence="1" id="KW-0472">Membrane</keyword>
<dbReference type="AlphaFoldDB" id="A0A1H8UQE3"/>
<protein>
    <recommendedName>
        <fullName evidence="2">DUF8120 domain-containing protein</fullName>
    </recommendedName>
</protein>
<keyword evidence="1" id="KW-0812">Transmembrane</keyword>
<keyword evidence="4" id="KW-1185">Reference proteome</keyword>
<accession>A0A1H8UQE3</accession>
<evidence type="ECO:0000259" key="2">
    <source>
        <dbReference type="Pfam" id="PF26439"/>
    </source>
</evidence>
<dbReference type="Pfam" id="PF26439">
    <property type="entry name" value="DUF8120"/>
    <property type="match status" value="1"/>
</dbReference>
<dbReference type="OrthoDB" id="241588at2157"/>
<evidence type="ECO:0000256" key="1">
    <source>
        <dbReference type="SAM" id="Phobius"/>
    </source>
</evidence>
<dbReference type="InterPro" id="IPR058433">
    <property type="entry name" value="DUF8120"/>
</dbReference>
<sequence length="59" mass="6169">MSVTLSATRYRRLDRLTKLLGVAFVAIGLETGGQTAVGIAFGALGVALAVLTVFIECEQ</sequence>
<keyword evidence="1" id="KW-1133">Transmembrane helix</keyword>
<dbReference type="RefSeq" id="WP_089826392.1">
    <property type="nucleotide sequence ID" value="NZ_FODV01000012.1"/>
</dbReference>
<dbReference type="Proteomes" id="UP000199126">
    <property type="component" value="Unassembled WGS sequence"/>
</dbReference>
<feature type="transmembrane region" description="Helical" evidence="1">
    <location>
        <begin position="35"/>
        <end position="55"/>
    </location>
</feature>
<gene>
    <name evidence="3" type="ORF">SAMN04487948_11228</name>
</gene>
<feature type="domain" description="DUF8120" evidence="2">
    <location>
        <begin position="2"/>
        <end position="57"/>
    </location>
</feature>
<name>A0A1H8UQE3_9EURY</name>
<evidence type="ECO:0000313" key="3">
    <source>
        <dbReference type="EMBL" id="SEP05336.1"/>
    </source>
</evidence>
<dbReference type="EMBL" id="FODV01000012">
    <property type="protein sequence ID" value="SEP05336.1"/>
    <property type="molecule type" value="Genomic_DNA"/>
</dbReference>
<reference evidence="4" key="1">
    <citation type="submission" date="2016-10" db="EMBL/GenBank/DDBJ databases">
        <authorList>
            <person name="Varghese N."/>
            <person name="Submissions S."/>
        </authorList>
    </citation>
    <scope>NUCLEOTIDE SEQUENCE [LARGE SCALE GENOMIC DNA]</scope>
    <source>
        <strain evidence="4">CGMCC 1.10121</strain>
    </source>
</reference>
<organism evidence="3 4">
    <name type="scientific">Halogranum amylolyticum</name>
    <dbReference type="NCBI Taxonomy" id="660520"/>
    <lineage>
        <taxon>Archaea</taxon>
        <taxon>Methanobacteriati</taxon>
        <taxon>Methanobacteriota</taxon>
        <taxon>Stenosarchaea group</taxon>
        <taxon>Halobacteria</taxon>
        <taxon>Halobacteriales</taxon>
        <taxon>Haloferacaceae</taxon>
    </lineage>
</organism>
<proteinExistence type="predicted"/>
<evidence type="ECO:0000313" key="4">
    <source>
        <dbReference type="Proteomes" id="UP000199126"/>
    </source>
</evidence>